<dbReference type="Pfam" id="PF00970">
    <property type="entry name" value="FAD_binding_6"/>
    <property type="match status" value="1"/>
</dbReference>
<dbReference type="AlphaFoldDB" id="A0A3E0W403"/>
<keyword evidence="2" id="KW-0001">2Fe-2S</keyword>
<evidence type="ECO:0000259" key="4">
    <source>
        <dbReference type="PROSITE" id="PS51384"/>
    </source>
</evidence>
<dbReference type="PRINTS" id="PR00406">
    <property type="entry name" value="CYTB5RDTASE"/>
</dbReference>
<dbReference type="InterPro" id="IPR017938">
    <property type="entry name" value="Riboflavin_synthase-like_b-brl"/>
</dbReference>
<dbReference type="Proteomes" id="UP000256541">
    <property type="component" value="Unassembled WGS sequence"/>
</dbReference>
<evidence type="ECO:0000313" key="5">
    <source>
        <dbReference type="EMBL" id="RFA17094.1"/>
    </source>
</evidence>
<dbReference type="InterPro" id="IPR050415">
    <property type="entry name" value="MRET"/>
</dbReference>
<dbReference type="InterPro" id="IPR001433">
    <property type="entry name" value="OxRdtase_FAD/NAD-bd"/>
</dbReference>
<evidence type="ECO:0000256" key="3">
    <source>
        <dbReference type="ARBA" id="ARBA00023014"/>
    </source>
</evidence>
<dbReference type="Gene3D" id="2.40.30.10">
    <property type="entry name" value="Translation factors"/>
    <property type="match status" value="1"/>
</dbReference>
<dbReference type="InterPro" id="IPR017927">
    <property type="entry name" value="FAD-bd_FR_type"/>
</dbReference>
<sequence>MPEWQAARLVAAHDETATARTLVFDVPGWPGHLAGQHVDIRVTAPDGYSASREYSIASGEVDAAPSGLAESGVNVEFSVEELDDGEVSPYLVRGLEIGDHLEIRGPVGGYFVWKASQTEPVQLIAGGSGIVPLMSMLRTHAAAGHPSPMRLLYSVRGPQFAFYTEELRRLVDSSNGSLTVDYAFTREAPSGADRSIGRLMRDELAMLTVPVASAPTTYLCGPNSFVEGISGWLVEFGHPAAHILTERFGGA</sequence>
<feature type="domain" description="FAD-binding FR-type" evidence="4">
    <location>
        <begin position="2"/>
        <end position="113"/>
    </location>
</feature>
<dbReference type="PROSITE" id="PS51384">
    <property type="entry name" value="FAD_FR"/>
    <property type="match status" value="1"/>
</dbReference>
<reference evidence="5 6" key="1">
    <citation type="submission" date="2017-04" db="EMBL/GenBank/DDBJ databases">
        <title>Comparative genome analysis of Subtercola boreus.</title>
        <authorList>
            <person name="Cho Y.-J."/>
            <person name="Cho A."/>
            <person name="Kim O.-S."/>
            <person name="Lee J.-I."/>
        </authorList>
    </citation>
    <scope>NUCLEOTIDE SEQUENCE [LARGE SCALE GENOMIC DNA]</scope>
    <source>
        <strain evidence="5 6">P27479</strain>
    </source>
</reference>
<dbReference type="SUPFAM" id="SSF52343">
    <property type="entry name" value="Ferredoxin reductase-like, C-terminal NADP-linked domain"/>
    <property type="match status" value="1"/>
</dbReference>
<keyword evidence="3" id="KW-0411">Iron-sulfur</keyword>
<dbReference type="InterPro" id="IPR039261">
    <property type="entry name" value="FNR_nucleotide-bd"/>
</dbReference>
<evidence type="ECO:0000313" key="6">
    <source>
        <dbReference type="Proteomes" id="UP000256541"/>
    </source>
</evidence>
<keyword evidence="2" id="KW-0479">Metal-binding</keyword>
<dbReference type="PANTHER" id="PTHR47354:SF5">
    <property type="entry name" value="PROTEIN RFBI"/>
    <property type="match status" value="1"/>
</dbReference>
<dbReference type="InterPro" id="IPR008333">
    <property type="entry name" value="Cbr1-like_FAD-bd_dom"/>
</dbReference>
<dbReference type="EMBL" id="NBXB01000006">
    <property type="protein sequence ID" value="RFA17094.1"/>
    <property type="molecule type" value="Genomic_DNA"/>
</dbReference>
<evidence type="ECO:0000256" key="1">
    <source>
        <dbReference type="ARBA" id="ARBA00001974"/>
    </source>
</evidence>
<gene>
    <name evidence="5" type="ORF">B7R22_01525</name>
</gene>
<dbReference type="GO" id="GO:0051537">
    <property type="term" value="F:2 iron, 2 sulfur cluster binding"/>
    <property type="evidence" value="ECO:0007669"/>
    <property type="project" value="UniProtKB-KW"/>
</dbReference>
<dbReference type="Gene3D" id="3.40.50.80">
    <property type="entry name" value="Nucleotide-binding domain of ferredoxin-NADP reductase (FNR) module"/>
    <property type="match status" value="1"/>
</dbReference>
<accession>A0A3E0W403</accession>
<dbReference type="GO" id="GO:0016491">
    <property type="term" value="F:oxidoreductase activity"/>
    <property type="evidence" value="ECO:0007669"/>
    <property type="project" value="InterPro"/>
</dbReference>
<comment type="caution">
    <text evidence="5">The sequence shown here is derived from an EMBL/GenBank/DDBJ whole genome shotgun (WGS) entry which is preliminary data.</text>
</comment>
<keyword evidence="2" id="KW-0408">Iron</keyword>
<dbReference type="SUPFAM" id="SSF63380">
    <property type="entry name" value="Riboflavin synthase domain-like"/>
    <property type="match status" value="1"/>
</dbReference>
<comment type="cofactor">
    <cofactor evidence="1">
        <name>FAD</name>
        <dbReference type="ChEBI" id="CHEBI:57692"/>
    </cofactor>
</comment>
<protein>
    <submittedName>
        <fullName evidence="5">Oxidoreductase</fullName>
    </submittedName>
</protein>
<name>A0A3E0W403_9MICO</name>
<organism evidence="5 6">
    <name type="scientific">Subtercola boreus</name>
    <dbReference type="NCBI Taxonomy" id="120213"/>
    <lineage>
        <taxon>Bacteria</taxon>
        <taxon>Bacillati</taxon>
        <taxon>Actinomycetota</taxon>
        <taxon>Actinomycetes</taxon>
        <taxon>Micrococcales</taxon>
        <taxon>Microbacteriaceae</taxon>
        <taxon>Subtercola</taxon>
    </lineage>
</organism>
<dbReference type="PANTHER" id="PTHR47354">
    <property type="entry name" value="NADH OXIDOREDUCTASE HCR"/>
    <property type="match status" value="1"/>
</dbReference>
<proteinExistence type="predicted"/>
<dbReference type="Pfam" id="PF00175">
    <property type="entry name" value="NAD_binding_1"/>
    <property type="match status" value="1"/>
</dbReference>
<evidence type="ECO:0000256" key="2">
    <source>
        <dbReference type="ARBA" id="ARBA00022714"/>
    </source>
</evidence>